<accession>A0A644Y4M0</accession>
<organism evidence="1">
    <name type="scientific">bioreactor metagenome</name>
    <dbReference type="NCBI Taxonomy" id="1076179"/>
    <lineage>
        <taxon>unclassified sequences</taxon>
        <taxon>metagenomes</taxon>
        <taxon>ecological metagenomes</taxon>
    </lineage>
</organism>
<name>A0A644Y4M0_9ZZZZ</name>
<dbReference type="EMBL" id="VSSQ01004046">
    <property type="protein sequence ID" value="MPM23502.1"/>
    <property type="molecule type" value="Genomic_DNA"/>
</dbReference>
<protein>
    <submittedName>
        <fullName evidence="1">Uncharacterized protein</fullName>
    </submittedName>
</protein>
<sequence length="69" mass="7633">MNGQKYPVTNVTVRLVGTDGNAFALLGKVRQALRRAGYDAGFIEQFTKEAMAGSYDELLACIMRYVNVE</sequence>
<evidence type="ECO:0000313" key="1">
    <source>
        <dbReference type="EMBL" id="MPM23502.1"/>
    </source>
</evidence>
<gene>
    <name evidence="1" type="ORF">SDC9_69976</name>
</gene>
<reference evidence="1" key="1">
    <citation type="submission" date="2019-08" db="EMBL/GenBank/DDBJ databases">
        <authorList>
            <person name="Kucharzyk K."/>
            <person name="Murdoch R.W."/>
            <person name="Higgins S."/>
            <person name="Loffler F."/>
        </authorList>
    </citation>
    <scope>NUCLEOTIDE SEQUENCE</scope>
</reference>
<dbReference type="AlphaFoldDB" id="A0A644Y4M0"/>
<proteinExistence type="predicted"/>
<comment type="caution">
    <text evidence="1">The sequence shown here is derived from an EMBL/GenBank/DDBJ whole genome shotgun (WGS) entry which is preliminary data.</text>
</comment>